<dbReference type="AlphaFoldDB" id="A0A2R8BQN8"/>
<accession>A0A2R8BQN8</accession>
<dbReference type="InterPro" id="IPR007375">
    <property type="entry name" value="SoxG"/>
</dbReference>
<evidence type="ECO:0000313" key="2">
    <source>
        <dbReference type="Proteomes" id="UP000244912"/>
    </source>
</evidence>
<dbReference type="EMBL" id="ONZF01000001">
    <property type="protein sequence ID" value="SPJ22469.1"/>
    <property type="molecule type" value="Genomic_DNA"/>
</dbReference>
<name>A0A2R8BQN8_9RHOB</name>
<keyword evidence="2" id="KW-1185">Reference proteome</keyword>
<evidence type="ECO:0000313" key="1">
    <source>
        <dbReference type="EMBL" id="SPJ22469.1"/>
    </source>
</evidence>
<gene>
    <name evidence="1" type="ORF">PAA8504_00263</name>
</gene>
<sequence length="193" mass="20409">MSEPMTALQGDSFAGYVTVSEDEPRGMIQLRGDLDSSSLRDALQAAIGCGVPDPLAIATGDRGAVAWMSPDELLLLTSPDAAAGTLSQLSEALGDAHHLALDVSDMRAAIRLEGAGVREVLAKVTPIDMATMTPGTFRRTRLSQIPAAVWLSDERTAHVLCFRSVGRYAFDVLAISSRKGGEVGAFQGFRAPH</sequence>
<evidence type="ECO:0008006" key="3">
    <source>
        <dbReference type="Google" id="ProtNLM"/>
    </source>
</evidence>
<dbReference type="OrthoDB" id="9814782at2"/>
<dbReference type="SUPFAM" id="SSF103025">
    <property type="entry name" value="Folate-binding domain"/>
    <property type="match status" value="1"/>
</dbReference>
<dbReference type="Proteomes" id="UP000244912">
    <property type="component" value="Unassembled WGS sequence"/>
</dbReference>
<protein>
    <recommendedName>
        <fullName evidence="3">Sarcosine oxidase subunit gamma</fullName>
    </recommendedName>
</protein>
<dbReference type="Pfam" id="PF04268">
    <property type="entry name" value="SoxG"/>
    <property type="match status" value="1"/>
</dbReference>
<dbReference type="Gene3D" id="3.30.70.1520">
    <property type="entry name" value="Heterotetrameric sarcosine oxidase"/>
    <property type="match status" value="1"/>
</dbReference>
<dbReference type="InterPro" id="IPR027266">
    <property type="entry name" value="TrmE/GcvT-like"/>
</dbReference>
<proteinExistence type="predicted"/>
<organism evidence="1 2">
    <name type="scientific">Palleronia abyssalis</name>
    <dbReference type="NCBI Taxonomy" id="1501240"/>
    <lineage>
        <taxon>Bacteria</taxon>
        <taxon>Pseudomonadati</taxon>
        <taxon>Pseudomonadota</taxon>
        <taxon>Alphaproteobacteria</taxon>
        <taxon>Rhodobacterales</taxon>
        <taxon>Roseobacteraceae</taxon>
        <taxon>Palleronia</taxon>
    </lineage>
</organism>
<reference evidence="1 2" key="1">
    <citation type="submission" date="2018-03" db="EMBL/GenBank/DDBJ databases">
        <authorList>
            <person name="Keele B.F."/>
        </authorList>
    </citation>
    <scope>NUCLEOTIDE SEQUENCE [LARGE SCALE GENOMIC DNA]</scope>
    <source>
        <strain evidence="1 2">CECT 8504</strain>
    </source>
</reference>
<dbReference type="Gene3D" id="3.30.1360.120">
    <property type="entry name" value="Probable tRNA modification gtpase trme, domain 1"/>
    <property type="match status" value="1"/>
</dbReference>